<dbReference type="PROSITE" id="PS00972">
    <property type="entry name" value="USP_1"/>
    <property type="match status" value="1"/>
</dbReference>
<feature type="region of interest" description="Disordered" evidence="8">
    <location>
        <begin position="388"/>
        <end position="446"/>
    </location>
</feature>
<comment type="similarity">
    <text evidence="2 7">Belongs to the peptidase C19 family.</text>
</comment>
<dbReference type="Proteomes" id="UP000612746">
    <property type="component" value="Unassembled WGS sequence"/>
</dbReference>
<protein>
    <recommendedName>
        <fullName evidence="7">Ubiquitin carboxyl-terminal hydrolase</fullName>
        <ecNumber evidence="7">3.4.19.12</ecNumber>
    </recommendedName>
</protein>
<dbReference type="AlphaFoldDB" id="A0A8H7PSV3"/>
<feature type="compositionally biased region" description="Basic and acidic residues" evidence="8">
    <location>
        <begin position="394"/>
        <end position="432"/>
    </location>
</feature>
<dbReference type="Gene3D" id="3.90.70.10">
    <property type="entry name" value="Cysteine proteinases"/>
    <property type="match status" value="1"/>
</dbReference>
<comment type="caution">
    <text evidence="10">The sequence shown here is derived from an EMBL/GenBank/DDBJ whole genome shotgun (WGS) entry which is preliminary data.</text>
</comment>
<feature type="compositionally biased region" description="Low complexity" evidence="8">
    <location>
        <begin position="512"/>
        <end position="524"/>
    </location>
</feature>
<evidence type="ECO:0000313" key="10">
    <source>
        <dbReference type="EMBL" id="KAG2179456.1"/>
    </source>
</evidence>
<feature type="domain" description="USP" evidence="9">
    <location>
        <begin position="69"/>
        <end position="381"/>
    </location>
</feature>
<dbReference type="GO" id="GO:0004843">
    <property type="term" value="F:cysteine-type deubiquitinase activity"/>
    <property type="evidence" value="ECO:0007669"/>
    <property type="project" value="UniProtKB-UniRule"/>
</dbReference>
<dbReference type="PROSITE" id="PS00973">
    <property type="entry name" value="USP_2"/>
    <property type="match status" value="1"/>
</dbReference>
<dbReference type="EMBL" id="JAEPRA010000010">
    <property type="protein sequence ID" value="KAG2179456.1"/>
    <property type="molecule type" value="Genomic_DNA"/>
</dbReference>
<dbReference type="PROSITE" id="PS50235">
    <property type="entry name" value="USP_3"/>
    <property type="match status" value="1"/>
</dbReference>
<name>A0A8H7PSV3_9FUNG</name>
<dbReference type="EC" id="3.4.19.12" evidence="7"/>
<dbReference type="GO" id="GO:0016579">
    <property type="term" value="P:protein deubiquitination"/>
    <property type="evidence" value="ECO:0007669"/>
    <property type="project" value="InterPro"/>
</dbReference>
<dbReference type="OrthoDB" id="420187at2759"/>
<dbReference type="PANTHER" id="PTHR24006:SF758">
    <property type="entry name" value="UBIQUITIN CARBOXYL-TERMINAL HYDROLASE 36"/>
    <property type="match status" value="1"/>
</dbReference>
<dbReference type="CDD" id="cd02661">
    <property type="entry name" value="Peptidase_C19E"/>
    <property type="match status" value="1"/>
</dbReference>
<dbReference type="GO" id="GO:0006508">
    <property type="term" value="P:proteolysis"/>
    <property type="evidence" value="ECO:0007669"/>
    <property type="project" value="UniProtKB-KW"/>
</dbReference>
<feature type="region of interest" description="Disordered" evidence="8">
    <location>
        <begin position="493"/>
        <end position="545"/>
    </location>
</feature>
<comment type="catalytic activity">
    <reaction evidence="1 7">
        <text>Thiol-dependent hydrolysis of ester, thioester, amide, peptide and isopeptide bonds formed by the C-terminal Gly of ubiquitin (a 76-residue protein attached to proteins as an intracellular targeting signal).</text>
        <dbReference type="EC" id="3.4.19.12"/>
    </reaction>
</comment>
<feature type="compositionally biased region" description="Low complexity" evidence="8">
    <location>
        <begin position="34"/>
        <end position="45"/>
    </location>
</feature>
<feature type="compositionally biased region" description="Polar residues" evidence="8">
    <location>
        <begin position="532"/>
        <end position="545"/>
    </location>
</feature>
<dbReference type="InterPro" id="IPR028889">
    <property type="entry name" value="USP"/>
</dbReference>
<evidence type="ECO:0000256" key="2">
    <source>
        <dbReference type="ARBA" id="ARBA00009085"/>
    </source>
</evidence>
<evidence type="ECO:0000256" key="3">
    <source>
        <dbReference type="ARBA" id="ARBA00022670"/>
    </source>
</evidence>
<keyword evidence="11" id="KW-1185">Reference proteome</keyword>
<evidence type="ECO:0000256" key="6">
    <source>
        <dbReference type="ARBA" id="ARBA00022807"/>
    </source>
</evidence>
<dbReference type="SUPFAM" id="SSF54001">
    <property type="entry name" value="Cysteine proteinases"/>
    <property type="match status" value="1"/>
</dbReference>
<keyword evidence="5 7" id="KW-0378">Hydrolase</keyword>
<evidence type="ECO:0000256" key="1">
    <source>
        <dbReference type="ARBA" id="ARBA00000707"/>
    </source>
</evidence>
<sequence>MAKMKGNQVHHNPFLKNDRPTTNGKIHKVKNQSTKPAAPTAATPPKDNRVLFDRKLLSPSWKTNRRIGPGLVNVGNTCFLNSTLQCLTYTPTFAEYLLDRLHSKNCKVRDFCAMCALQDHVQRCLMGDKTGQSGGVISPRNITGKLRAISSHMRLGRQEDSHEFLRHLMQAAQKSCLAGLGKLPHNVQETTAVHQIFGGYLRSQVRCLKCKAESNTYDPCLDISVDINTSTNLQKALRDFIKVDHIGGRDNKYKCSACHSLVDAEKQMTVHRAPMALTVHLKRFTYNWRRGGMDKVSKHIEFPERLDLSPYMSQDTRKTAQPYHLYGVLVHMGGGCHSGHYYAYVKNANGKWYCMDDDDVRPVSIQTVMRERAYMLFYTQEQGVDANIGNKKRKTEDAGRNEENSVSEQKPKRAKSEEAVQAKSEKAVEAKTPEAPSITVTSSPKEKPVEANILNGVAGLWVIRSVHVPRKSLRGNVSPATVSSALSHGNRWTVRPLDESTPPPVNRLLQRNSSNVSTDSSGSDEVNRDNIHVSQWQVRPRGNSR</sequence>
<evidence type="ECO:0000313" key="11">
    <source>
        <dbReference type="Proteomes" id="UP000612746"/>
    </source>
</evidence>
<evidence type="ECO:0000256" key="8">
    <source>
        <dbReference type="SAM" id="MobiDB-lite"/>
    </source>
</evidence>
<evidence type="ECO:0000259" key="9">
    <source>
        <dbReference type="PROSITE" id="PS50235"/>
    </source>
</evidence>
<dbReference type="InterPro" id="IPR050164">
    <property type="entry name" value="Peptidase_C19"/>
</dbReference>
<accession>A0A8H7PSV3</accession>
<keyword evidence="6 7" id="KW-0788">Thiol protease</keyword>
<dbReference type="FunFam" id="3.90.70.10:FF:000119">
    <property type="entry name" value="Ubiquitin specific peptidase 36"/>
    <property type="match status" value="1"/>
</dbReference>
<evidence type="ECO:0000256" key="5">
    <source>
        <dbReference type="ARBA" id="ARBA00022801"/>
    </source>
</evidence>
<dbReference type="GO" id="GO:0005829">
    <property type="term" value="C:cytosol"/>
    <property type="evidence" value="ECO:0007669"/>
    <property type="project" value="TreeGrafter"/>
</dbReference>
<gene>
    <name evidence="10" type="ORF">INT44_006302</name>
</gene>
<evidence type="ECO:0000256" key="7">
    <source>
        <dbReference type="RuleBase" id="RU366025"/>
    </source>
</evidence>
<dbReference type="InterPro" id="IPR038765">
    <property type="entry name" value="Papain-like_cys_pep_sf"/>
</dbReference>
<organism evidence="10 11">
    <name type="scientific">Umbelopsis vinacea</name>
    <dbReference type="NCBI Taxonomy" id="44442"/>
    <lineage>
        <taxon>Eukaryota</taxon>
        <taxon>Fungi</taxon>
        <taxon>Fungi incertae sedis</taxon>
        <taxon>Mucoromycota</taxon>
        <taxon>Mucoromycotina</taxon>
        <taxon>Umbelopsidomycetes</taxon>
        <taxon>Umbelopsidales</taxon>
        <taxon>Umbelopsidaceae</taxon>
        <taxon>Umbelopsis</taxon>
    </lineage>
</organism>
<keyword evidence="3 7" id="KW-0645">Protease</keyword>
<keyword evidence="4 7" id="KW-0833">Ubl conjugation pathway</keyword>
<dbReference type="InterPro" id="IPR018200">
    <property type="entry name" value="USP_CS"/>
</dbReference>
<dbReference type="PANTHER" id="PTHR24006">
    <property type="entry name" value="UBIQUITIN CARBOXYL-TERMINAL HYDROLASE"/>
    <property type="match status" value="1"/>
</dbReference>
<feature type="region of interest" description="Disordered" evidence="8">
    <location>
        <begin position="1"/>
        <end position="48"/>
    </location>
</feature>
<dbReference type="Pfam" id="PF00443">
    <property type="entry name" value="UCH"/>
    <property type="match status" value="1"/>
</dbReference>
<reference evidence="10" key="1">
    <citation type="submission" date="2020-12" db="EMBL/GenBank/DDBJ databases">
        <title>Metabolic potential, ecology and presence of endohyphal bacteria is reflected in genomic diversity of Mucoromycotina.</title>
        <authorList>
            <person name="Muszewska A."/>
            <person name="Okrasinska A."/>
            <person name="Steczkiewicz K."/>
            <person name="Drgas O."/>
            <person name="Orlowska M."/>
            <person name="Perlinska-Lenart U."/>
            <person name="Aleksandrzak-Piekarczyk T."/>
            <person name="Szatraj K."/>
            <person name="Zielenkiewicz U."/>
            <person name="Pilsyk S."/>
            <person name="Malc E."/>
            <person name="Mieczkowski P."/>
            <person name="Kruszewska J.S."/>
            <person name="Biernat P."/>
            <person name="Pawlowska J."/>
        </authorList>
    </citation>
    <scope>NUCLEOTIDE SEQUENCE</scope>
    <source>
        <strain evidence="10">WA0000051536</strain>
    </source>
</reference>
<evidence type="ECO:0000256" key="4">
    <source>
        <dbReference type="ARBA" id="ARBA00022786"/>
    </source>
</evidence>
<proteinExistence type="inferred from homology"/>
<dbReference type="InterPro" id="IPR001394">
    <property type="entry name" value="Peptidase_C19_UCH"/>
</dbReference>
<dbReference type="GO" id="GO:0005634">
    <property type="term" value="C:nucleus"/>
    <property type="evidence" value="ECO:0007669"/>
    <property type="project" value="TreeGrafter"/>
</dbReference>